<dbReference type="EMBL" id="QNRR01000021">
    <property type="protein sequence ID" value="RBP35518.1"/>
    <property type="molecule type" value="Genomic_DNA"/>
</dbReference>
<comment type="caution">
    <text evidence="1">The sequence shown here is derived from an EMBL/GenBank/DDBJ whole genome shotgun (WGS) entry which is preliminary data.</text>
</comment>
<accession>A0A366H381</accession>
<organism evidence="1 2">
    <name type="scientific">Roseimicrobium gellanilyticum</name>
    <dbReference type="NCBI Taxonomy" id="748857"/>
    <lineage>
        <taxon>Bacteria</taxon>
        <taxon>Pseudomonadati</taxon>
        <taxon>Verrucomicrobiota</taxon>
        <taxon>Verrucomicrobiia</taxon>
        <taxon>Verrucomicrobiales</taxon>
        <taxon>Verrucomicrobiaceae</taxon>
        <taxon>Roseimicrobium</taxon>
    </lineage>
</organism>
<sequence>MNDMHGIEEHMTMPRFIPPFQGSMISGNIPRALPWASMFQAFSLEYNKRD</sequence>
<gene>
    <name evidence="1" type="ORF">DES53_12138</name>
</gene>
<keyword evidence="2" id="KW-1185">Reference proteome</keyword>
<proteinExistence type="predicted"/>
<evidence type="ECO:0000313" key="2">
    <source>
        <dbReference type="Proteomes" id="UP000253426"/>
    </source>
</evidence>
<name>A0A366H381_9BACT</name>
<evidence type="ECO:0000313" key="1">
    <source>
        <dbReference type="EMBL" id="RBP35518.1"/>
    </source>
</evidence>
<dbReference type="AlphaFoldDB" id="A0A366H381"/>
<dbReference type="Proteomes" id="UP000253426">
    <property type="component" value="Unassembled WGS sequence"/>
</dbReference>
<reference evidence="1 2" key="1">
    <citation type="submission" date="2018-06" db="EMBL/GenBank/DDBJ databases">
        <title>Genomic Encyclopedia of Type Strains, Phase IV (KMG-IV): sequencing the most valuable type-strain genomes for metagenomic binning, comparative biology and taxonomic classification.</title>
        <authorList>
            <person name="Goeker M."/>
        </authorList>
    </citation>
    <scope>NUCLEOTIDE SEQUENCE [LARGE SCALE GENOMIC DNA]</scope>
    <source>
        <strain evidence="1 2">DSM 25532</strain>
    </source>
</reference>
<protein>
    <submittedName>
        <fullName evidence="1">Uncharacterized protein</fullName>
    </submittedName>
</protein>